<reference evidence="6 7" key="1">
    <citation type="submission" date="2015-05" db="EMBL/GenBank/DDBJ databases">
        <title>Complete genome sequence of a sulfur-oxidizing gammaproteobacterium strain HA5.</title>
        <authorList>
            <person name="Miura A."/>
            <person name="Kojima H."/>
            <person name="Fukui M."/>
        </authorList>
    </citation>
    <scope>NUCLEOTIDE SEQUENCE [LARGE SCALE GENOMIC DNA]</scope>
    <source>
        <strain evidence="6 7">HA5</strain>
    </source>
</reference>
<dbReference type="InterPro" id="IPR051081">
    <property type="entry name" value="HTH_MetalResp_TranReg"/>
</dbReference>
<dbReference type="GO" id="GO:0003700">
    <property type="term" value="F:DNA-binding transcription factor activity"/>
    <property type="evidence" value="ECO:0007669"/>
    <property type="project" value="InterPro"/>
</dbReference>
<dbReference type="Proteomes" id="UP000243180">
    <property type="component" value="Chromosome"/>
</dbReference>
<dbReference type="InterPro" id="IPR036390">
    <property type="entry name" value="WH_DNA-bd_sf"/>
</dbReference>
<gene>
    <name evidence="6" type="ORF">SCL_1937</name>
</gene>
<evidence type="ECO:0000313" key="6">
    <source>
        <dbReference type="EMBL" id="BAV34228.1"/>
    </source>
</evidence>
<keyword evidence="4" id="KW-0804">Transcription</keyword>
<evidence type="ECO:0000259" key="5">
    <source>
        <dbReference type="PROSITE" id="PS50987"/>
    </source>
</evidence>
<dbReference type="InterPro" id="IPR018334">
    <property type="entry name" value="ArsR_HTH"/>
</dbReference>
<name>A0A1B4XHF3_9GAMM</name>
<evidence type="ECO:0000256" key="2">
    <source>
        <dbReference type="ARBA" id="ARBA00023015"/>
    </source>
</evidence>
<dbReference type="GO" id="GO:0046685">
    <property type="term" value="P:response to arsenic-containing substance"/>
    <property type="evidence" value="ECO:0007669"/>
    <property type="project" value="UniProtKB-KW"/>
</dbReference>
<proteinExistence type="predicted"/>
<dbReference type="InterPro" id="IPR001845">
    <property type="entry name" value="HTH_ArsR_DNA-bd_dom"/>
</dbReference>
<dbReference type="InParanoid" id="A0A1B4XHF3"/>
<dbReference type="RefSeq" id="WP_096360994.1">
    <property type="nucleotide sequence ID" value="NZ_AP014879.1"/>
</dbReference>
<dbReference type="InterPro" id="IPR036388">
    <property type="entry name" value="WH-like_DNA-bd_sf"/>
</dbReference>
<keyword evidence="7" id="KW-1185">Reference proteome</keyword>
<keyword evidence="1" id="KW-0059">Arsenical resistance</keyword>
<dbReference type="PRINTS" id="PR00778">
    <property type="entry name" value="HTHARSR"/>
</dbReference>
<organism evidence="6 7">
    <name type="scientific">Sulfuricaulis limicola</name>
    <dbReference type="NCBI Taxonomy" id="1620215"/>
    <lineage>
        <taxon>Bacteria</taxon>
        <taxon>Pseudomonadati</taxon>
        <taxon>Pseudomonadota</taxon>
        <taxon>Gammaproteobacteria</taxon>
        <taxon>Acidiferrobacterales</taxon>
        <taxon>Acidiferrobacteraceae</taxon>
        <taxon>Sulfuricaulis</taxon>
    </lineage>
</organism>
<dbReference type="SUPFAM" id="SSF46785">
    <property type="entry name" value="Winged helix' DNA-binding domain"/>
    <property type="match status" value="1"/>
</dbReference>
<dbReference type="GO" id="GO:0003677">
    <property type="term" value="F:DNA binding"/>
    <property type="evidence" value="ECO:0007669"/>
    <property type="project" value="UniProtKB-KW"/>
</dbReference>
<dbReference type="PROSITE" id="PS50987">
    <property type="entry name" value="HTH_ARSR_2"/>
    <property type="match status" value="1"/>
</dbReference>
<accession>A0A1B4XHF3</accession>
<dbReference type="OrthoDB" id="9793058at2"/>
<evidence type="ECO:0000313" key="7">
    <source>
        <dbReference type="Proteomes" id="UP000243180"/>
    </source>
</evidence>
<evidence type="ECO:0000256" key="3">
    <source>
        <dbReference type="ARBA" id="ARBA00023125"/>
    </source>
</evidence>
<dbReference type="PROSITE" id="PS00846">
    <property type="entry name" value="HTH_ARSR_1"/>
    <property type="match status" value="1"/>
</dbReference>
<dbReference type="CDD" id="cd00090">
    <property type="entry name" value="HTH_ARSR"/>
    <property type="match status" value="1"/>
</dbReference>
<dbReference type="SMART" id="SM00418">
    <property type="entry name" value="HTH_ARSR"/>
    <property type="match status" value="1"/>
</dbReference>
<feature type="domain" description="HTH arsR-type" evidence="5">
    <location>
        <begin position="9"/>
        <end position="103"/>
    </location>
</feature>
<dbReference type="NCBIfam" id="NF033788">
    <property type="entry name" value="HTH_metalloreg"/>
    <property type="match status" value="1"/>
</dbReference>
<dbReference type="InterPro" id="IPR011991">
    <property type="entry name" value="ArsR-like_HTH"/>
</dbReference>
<dbReference type="Pfam" id="PF01022">
    <property type="entry name" value="HTH_5"/>
    <property type="match status" value="1"/>
</dbReference>
<sequence length="114" mass="13167">MKSEYANSLPDGWDRFSRFFFALGDTTRQQILLLFEPGEEICVNDIARLFKISRPAISHHLKILRNAELLVCEKRGKEVYYRVNHDHCAEVMRVVREFIMAKAPAAPVVASAFR</sequence>
<dbReference type="Gene3D" id="1.10.10.10">
    <property type="entry name" value="Winged helix-like DNA-binding domain superfamily/Winged helix DNA-binding domain"/>
    <property type="match status" value="1"/>
</dbReference>
<protein>
    <submittedName>
        <fullName evidence="6">ArsR family transcriptional regulator</fullName>
    </submittedName>
</protein>
<dbReference type="PANTHER" id="PTHR33154">
    <property type="entry name" value="TRANSCRIPTIONAL REGULATOR, ARSR FAMILY"/>
    <property type="match status" value="1"/>
</dbReference>
<keyword evidence="2" id="KW-0805">Transcription regulation</keyword>
<keyword evidence="3" id="KW-0238">DNA-binding</keyword>
<dbReference type="EMBL" id="AP014879">
    <property type="protein sequence ID" value="BAV34228.1"/>
    <property type="molecule type" value="Genomic_DNA"/>
</dbReference>
<dbReference type="KEGG" id="slim:SCL_1937"/>
<evidence type="ECO:0000256" key="4">
    <source>
        <dbReference type="ARBA" id="ARBA00023163"/>
    </source>
</evidence>
<dbReference type="PANTHER" id="PTHR33154:SF18">
    <property type="entry name" value="ARSENICAL RESISTANCE OPERON REPRESSOR"/>
    <property type="match status" value="1"/>
</dbReference>
<evidence type="ECO:0000256" key="1">
    <source>
        <dbReference type="ARBA" id="ARBA00022849"/>
    </source>
</evidence>
<dbReference type="AlphaFoldDB" id="A0A1B4XHF3"/>